<keyword evidence="1" id="KW-0812">Transmembrane</keyword>
<protein>
    <submittedName>
        <fullName evidence="3">DUF3105 domain-containing protein</fullName>
    </submittedName>
</protein>
<evidence type="ECO:0000313" key="4">
    <source>
        <dbReference type="Proteomes" id="UP001596432"/>
    </source>
</evidence>
<keyword evidence="1" id="KW-1133">Transmembrane helix</keyword>
<dbReference type="EMBL" id="JBHTAS010000001">
    <property type="protein sequence ID" value="MFC7140125.1"/>
    <property type="molecule type" value="Genomic_DNA"/>
</dbReference>
<dbReference type="Proteomes" id="UP001596432">
    <property type="component" value="Unassembled WGS sequence"/>
</dbReference>
<feature type="transmembrane region" description="Helical" evidence="1">
    <location>
        <begin position="53"/>
        <end position="73"/>
    </location>
</feature>
<gene>
    <name evidence="3" type="ORF">ACFQMA_09805</name>
</gene>
<comment type="caution">
    <text evidence="3">The sequence shown here is derived from an EMBL/GenBank/DDBJ whole genome shotgun (WGS) entry which is preliminary data.</text>
</comment>
<feature type="domain" description="C2H2-type" evidence="2">
    <location>
        <begin position="4"/>
        <end position="25"/>
    </location>
</feature>
<name>A0ABD5Y457_9EURY</name>
<organism evidence="3 4">
    <name type="scientific">Halosimplex aquaticum</name>
    <dbReference type="NCBI Taxonomy" id="3026162"/>
    <lineage>
        <taxon>Archaea</taxon>
        <taxon>Methanobacteriati</taxon>
        <taxon>Methanobacteriota</taxon>
        <taxon>Stenosarchaea group</taxon>
        <taxon>Halobacteria</taxon>
        <taxon>Halobacteriales</taxon>
        <taxon>Haloarculaceae</taxon>
        <taxon>Halosimplex</taxon>
    </lineage>
</organism>
<keyword evidence="1" id="KW-0472">Membrane</keyword>
<dbReference type="GeneID" id="78820402"/>
<evidence type="ECO:0000256" key="1">
    <source>
        <dbReference type="SAM" id="Phobius"/>
    </source>
</evidence>
<accession>A0ABD5Y457</accession>
<dbReference type="AlphaFoldDB" id="A0ABD5Y457"/>
<dbReference type="PROSITE" id="PS00028">
    <property type="entry name" value="ZINC_FINGER_C2H2_1"/>
    <property type="match status" value="1"/>
</dbReference>
<sequence>MPDCDYCGATFDGEGAYLDHLAAEHEGELRSIDQRRVEDHDAESEGSFPLGPAVLVGLLVFSGALVVYVTFLMGGSGGTGAASPGAGSGSAFDDSVAQPSNLGSVHSHGGITVTIGGQELDFSKQEYQLEADPFHFENGDGSTYHVHAQGVTLEFALETLDIGVTDSSLSFRGTTYNETDGDTVVYEVNGQEVDPESYTLSDGDEVRVVAESG</sequence>
<dbReference type="RefSeq" id="WP_274325692.1">
    <property type="nucleotide sequence ID" value="NZ_CP118158.1"/>
</dbReference>
<reference evidence="3 4" key="1">
    <citation type="journal article" date="2019" name="Int. J. Syst. Evol. Microbiol.">
        <title>The Global Catalogue of Microorganisms (GCM) 10K type strain sequencing project: providing services to taxonomists for standard genome sequencing and annotation.</title>
        <authorList>
            <consortium name="The Broad Institute Genomics Platform"/>
            <consortium name="The Broad Institute Genome Sequencing Center for Infectious Disease"/>
            <person name="Wu L."/>
            <person name="Ma J."/>
        </authorList>
    </citation>
    <scope>NUCLEOTIDE SEQUENCE [LARGE SCALE GENOMIC DNA]</scope>
    <source>
        <strain evidence="3 4">XZYJT29</strain>
    </source>
</reference>
<proteinExistence type="predicted"/>
<keyword evidence="4" id="KW-1185">Reference proteome</keyword>
<evidence type="ECO:0000259" key="2">
    <source>
        <dbReference type="PROSITE" id="PS00028"/>
    </source>
</evidence>
<evidence type="ECO:0000313" key="3">
    <source>
        <dbReference type="EMBL" id="MFC7140125.1"/>
    </source>
</evidence>
<dbReference type="InterPro" id="IPR013087">
    <property type="entry name" value="Znf_C2H2_type"/>
</dbReference>